<dbReference type="Pfam" id="PF08263">
    <property type="entry name" value="LRRNT_2"/>
    <property type="match status" value="1"/>
</dbReference>
<dbReference type="Pfam" id="PF12799">
    <property type="entry name" value="LRR_4"/>
    <property type="match status" value="1"/>
</dbReference>
<dbReference type="RefSeq" id="XP_056690359.1">
    <property type="nucleotide sequence ID" value="XM_056834381.1"/>
</dbReference>
<dbReference type="InterPro" id="IPR025875">
    <property type="entry name" value="Leu-rich_rpt_4"/>
</dbReference>
<keyword evidence="5" id="KW-0732">Signal</keyword>
<feature type="chain" id="PRO_5046568304" evidence="5">
    <location>
        <begin position="25"/>
        <end position="363"/>
    </location>
</feature>
<evidence type="ECO:0000256" key="1">
    <source>
        <dbReference type="ARBA" id="ARBA00004196"/>
    </source>
</evidence>
<evidence type="ECO:0000256" key="2">
    <source>
        <dbReference type="ARBA" id="ARBA00022614"/>
    </source>
</evidence>
<comment type="subcellular location">
    <subcellularLocation>
        <location evidence="1">Cell envelope</location>
    </subcellularLocation>
</comment>
<evidence type="ECO:0000313" key="8">
    <source>
        <dbReference type="RefSeq" id="XP_056690359.1"/>
    </source>
</evidence>
<reference evidence="7" key="1">
    <citation type="journal article" date="2021" name="Nat. Commun.">
        <title>Genomic analyses provide insights into spinach domestication and the genetic basis of agronomic traits.</title>
        <authorList>
            <person name="Cai X."/>
            <person name="Sun X."/>
            <person name="Xu C."/>
            <person name="Sun H."/>
            <person name="Wang X."/>
            <person name="Ge C."/>
            <person name="Zhang Z."/>
            <person name="Wang Q."/>
            <person name="Fei Z."/>
            <person name="Jiao C."/>
            <person name="Wang Q."/>
        </authorList>
    </citation>
    <scope>NUCLEOTIDE SEQUENCE [LARGE SCALE GENOMIC DNA]</scope>
    <source>
        <strain evidence="7">cv. Varoflay</strain>
    </source>
</reference>
<keyword evidence="3" id="KW-0677">Repeat</keyword>
<dbReference type="InterPro" id="IPR051848">
    <property type="entry name" value="PGIP"/>
</dbReference>
<dbReference type="SUPFAM" id="SSF52058">
    <property type="entry name" value="L domain-like"/>
    <property type="match status" value="1"/>
</dbReference>
<comment type="similarity">
    <text evidence="4">Belongs to the polygalacturonase-inhibiting protein family.</text>
</comment>
<dbReference type="InterPro" id="IPR001611">
    <property type="entry name" value="Leu-rich_rpt"/>
</dbReference>
<accession>A0ABM3R420</accession>
<evidence type="ECO:0000256" key="4">
    <source>
        <dbReference type="ARBA" id="ARBA00038043"/>
    </source>
</evidence>
<evidence type="ECO:0000259" key="6">
    <source>
        <dbReference type="Pfam" id="PF08263"/>
    </source>
</evidence>
<evidence type="ECO:0000256" key="3">
    <source>
        <dbReference type="ARBA" id="ARBA00022737"/>
    </source>
</evidence>
<feature type="signal peptide" evidence="5">
    <location>
        <begin position="1"/>
        <end position="24"/>
    </location>
</feature>
<dbReference type="InterPro" id="IPR032675">
    <property type="entry name" value="LRR_dom_sf"/>
</dbReference>
<sequence length="363" mass="40199">MEGKLYSSLLLITLIFLLPSLNLSLSLPPPRPQPQPQPQPRPQRCYPDDKRALLEIKAYFGGNASVFSTWSPQTDCCNKWKGVLCKKIPKTQIHRVNFLEISGYDDIIGTIPSTLEKLPYLETLIFRLLPNLTGPIPPVIGKLTRLRLLFLNWDDLSGPIPHFLSRLTNLGVLSLNNNRFTGSIPSFLGKLPKLQGLDLQQNKLIGQIPETFGLLTKSPSINLSNNKLSGPIPMSLGKVNFEILDLSGNQLTGDAKFLFGADKSNLVHLVLSRNRLSFDFTKVVMPVGVLNSSLLVLELSHNKIYGRLPTWLGLSSQMYSFDVSYNRLCGPIPTIGGKLQEFQAAAFQHNKCLCGAPLPPCNS</sequence>
<dbReference type="InterPro" id="IPR013210">
    <property type="entry name" value="LRR_N_plant-typ"/>
</dbReference>
<dbReference type="PANTHER" id="PTHR48059:SF28">
    <property type="entry name" value="POLYGALACTURONASE INHIBITOR 1-LIKE"/>
    <property type="match status" value="1"/>
</dbReference>
<reference evidence="8" key="2">
    <citation type="submission" date="2025-08" db="UniProtKB">
        <authorList>
            <consortium name="RefSeq"/>
        </authorList>
    </citation>
    <scope>IDENTIFICATION</scope>
    <source>
        <tissue evidence="8">Leaf</tissue>
    </source>
</reference>
<keyword evidence="7" id="KW-1185">Reference proteome</keyword>
<protein>
    <submittedName>
        <fullName evidence="8">Polygalacturonase inhibitor 1-like</fullName>
    </submittedName>
</protein>
<dbReference type="Proteomes" id="UP000813463">
    <property type="component" value="Chromosome 1"/>
</dbReference>
<dbReference type="PANTHER" id="PTHR48059">
    <property type="entry name" value="POLYGALACTURONASE INHIBITOR 1"/>
    <property type="match status" value="1"/>
</dbReference>
<gene>
    <name evidence="8" type="primary">LOC130465570</name>
</gene>
<feature type="domain" description="Leucine-rich repeat-containing N-terminal plant-type" evidence="6">
    <location>
        <begin position="48"/>
        <end position="85"/>
    </location>
</feature>
<organism evidence="7 8">
    <name type="scientific">Spinacia oleracea</name>
    <name type="common">Spinach</name>
    <dbReference type="NCBI Taxonomy" id="3562"/>
    <lineage>
        <taxon>Eukaryota</taxon>
        <taxon>Viridiplantae</taxon>
        <taxon>Streptophyta</taxon>
        <taxon>Embryophyta</taxon>
        <taxon>Tracheophyta</taxon>
        <taxon>Spermatophyta</taxon>
        <taxon>Magnoliopsida</taxon>
        <taxon>eudicotyledons</taxon>
        <taxon>Gunneridae</taxon>
        <taxon>Pentapetalae</taxon>
        <taxon>Caryophyllales</taxon>
        <taxon>Chenopodiaceae</taxon>
        <taxon>Chenopodioideae</taxon>
        <taxon>Anserineae</taxon>
        <taxon>Spinacia</taxon>
    </lineage>
</organism>
<dbReference type="GeneID" id="130465570"/>
<dbReference type="Gene3D" id="3.80.10.10">
    <property type="entry name" value="Ribonuclease Inhibitor"/>
    <property type="match status" value="1"/>
</dbReference>
<proteinExistence type="inferred from homology"/>
<name>A0ABM3R420_SPIOL</name>
<evidence type="ECO:0000313" key="7">
    <source>
        <dbReference type="Proteomes" id="UP000813463"/>
    </source>
</evidence>
<evidence type="ECO:0000256" key="5">
    <source>
        <dbReference type="SAM" id="SignalP"/>
    </source>
</evidence>
<dbReference type="Pfam" id="PF00560">
    <property type="entry name" value="LRR_1"/>
    <property type="match status" value="1"/>
</dbReference>
<keyword evidence="2" id="KW-0433">Leucine-rich repeat</keyword>